<dbReference type="AlphaFoldDB" id="A0A5C2S2L8"/>
<gene>
    <name evidence="3" type="ORF">L227DRAFT_613374</name>
</gene>
<feature type="compositionally biased region" description="Polar residues" evidence="1">
    <location>
        <begin position="20"/>
        <end position="31"/>
    </location>
</feature>
<dbReference type="PANTHER" id="PTHR43662:SF3">
    <property type="entry name" value="DOMAIN PROTEIN, PUTATIVE (AFU_ORTHOLOGUE AFUA_6G11970)-RELATED"/>
    <property type="match status" value="1"/>
</dbReference>
<evidence type="ECO:0000256" key="1">
    <source>
        <dbReference type="SAM" id="MobiDB-lite"/>
    </source>
</evidence>
<dbReference type="Proteomes" id="UP000313359">
    <property type="component" value="Unassembled WGS sequence"/>
</dbReference>
<keyword evidence="4" id="KW-1185">Reference proteome</keyword>
<dbReference type="PANTHER" id="PTHR43662">
    <property type="match status" value="1"/>
</dbReference>
<dbReference type="EMBL" id="ML122279">
    <property type="protein sequence ID" value="RPD57661.1"/>
    <property type="molecule type" value="Genomic_DNA"/>
</dbReference>
<dbReference type="Pfam" id="PF09362">
    <property type="entry name" value="DUF1996"/>
    <property type="match status" value="1"/>
</dbReference>
<reference evidence="3" key="1">
    <citation type="journal article" date="2018" name="Genome Biol. Evol.">
        <title>Genomics and development of Lentinus tigrinus, a white-rot wood-decaying mushroom with dimorphic fruiting bodies.</title>
        <authorList>
            <person name="Wu B."/>
            <person name="Xu Z."/>
            <person name="Knudson A."/>
            <person name="Carlson A."/>
            <person name="Chen N."/>
            <person name="Kovaka S."/>
            <person name="LaButti K."/>
            <person name="Lipzen A."/>
            <person name="Pennachio C."/>
            <person name="Riley R."/>
            <person name="Schakwitz W."/>
            <person name="Umezawa K."/>
            <person name="Ohm R.A."/>
            <person name="Grigoriev I.V."/>
            <person name="Nagy L.G."/>
            <person name="Gibbons J."/>
            <person name="Hibbett D."/>
        </authorList>
    </citation>
    <scope>NUCLEOTIDE SEQUENCE [LARGE SCALE GENOMIC DNA]</scope>
    <source>
        <strain evidence="3">ALCF2SS1-6</strain>
    </source>
</reference>
<accession>A0A5C2S2L8</accession>
<dbReference type="InterPro" id="IPR018535">
    <property type="entry name" value="DUF1996"/>
</dbReference>
<evidence type="ECO:0000259" key="2">
    <source>
        <dbReference type="Pfam" id="PF09362"/>
    </source>
</evidence>
<feature type="domain" description="DUF1996" evidence="2">
    <location>
        <begin position="1"/>
        <end position="86"/>
    </location>
</feature>
<name>A0A5C2S2L8_9APHY</name>
<protein>
    <recommendedName>
        <fullName evidence="2">DUF1996 domain-containing protein</fullName>
    </recommendedName>
</protein>
<sequence>MVAGDPFLRTYNESIDDSAFGNSPQTHNSPTTPCPGGIHSQFNSPTCCDGKNVDSPNHRDHVAYAINASIRNFGNGCPCDAPRHAPAPLRRDILGHQPVQLLLGKRKGALRVGHE</sequence>
<dbReference type="OrthoDB" id="74764at2759"/>
<evidence type="ECO:0000313" key="3">
    <source>
        <dbReference type="EMBL" id="RPD57661.1"/>
    </source>
</evidence>
<proteinExistence type="predicted"/>
<feature type="region of interest" description="Disordered" evidence="1">
    <location>
        <begin position="14"/>
        <end position="37"/>
    </location>
</feature>
<organism evidence="3 4">
    <name type="scientific">Lentinus tigrinus ALCF2SS1-6</name>
    <dbReference type="NCBI Taxonomy" id="1328759"/>
    <lineage>
        <taxon>Eukaryota</taxon>
        <taxon>Fungi</taxon>
        <taxon>Dikarya</taxon>
        <taxon>Basidiomycota</taxon>
        <taxon>Agaricomycotina</taxon>
        <taxon>Agaricomycetes</taxon>
        <taxon>Polyporales</taxon>
        <taxon>Polyporaceae</taxon>
        <taxon>Lentinus</taxon>
    </lineage>
</organism>
<dbReference type="STRING" id="1328759.A0A5C2S2L8"/>
<evidence type="ECO:0000313" key="4">
    <source>
        <dbReference type="Proteomes" id="UP000313359"/>
    </source>
</evidence>